<dbReference type="AlphaFoldDB" id="A9DFP1"/>
<dbReference type="Proteomes" id="UP000005839">
    <property type="component" value="Unassembled WGS sequence"/>
</dbReference>
<accession>A9DFP1</accession>
<evidence type="ECO:0000313" key="3">
    <source>
        <dbReference type="Proteomes" id="UP000005839"/>
    </source>
</evidence>
<reference evidence="2 3" key="1">
    <citation type="submission" date="2007-10" db="EMBL/GenBank/DDBJ databases">
        <authorList>
            <person name="Yayanos A."/>
            <person name="Ferriera S."/>
            <person name="Johnson J."/>
            <person name="Kravitz S."/>
            <person name="Halpern A."/>
            <person name="Remington K."/>
            <person name="Beeson K."/>
            <person name="Tran B."/>
            <person name="Rogers Y.-H."/>
            <person name="Friedman R."/>
            <person name="Venter J.C."/>
        </authorList>
    </citation>
    <scope>NUCLEOTIDE SEQUENCE [LARGE SCALE GENOMIC DNA]</scope>
    <source>
        <strain evidence="2 3">KT99</strain>
    </source>
</reference>
<proteinExistence type="predicted"/>
<dbReference type="InterPro" id="IPR025714">
    <property type="entry name" value="Methyltranfer_dom"/>
</dbReference>
<dbReference type="Pfam" id="PF13679">
    <property type="entry name" value="Methyltransf_32"/>
    <property type="match status" value="1"/>
</dbReference>
<sequence>MLFLSFSYLLPINKSANILQETSHRHRLKQLDTLLVQSRALWQVKAFDCTQLPWEKQFPSLAEKVWSISDVDIDALDKGQTKLNAELLPALQRDLVRHDLAWQLDLLQQVGSVLTDGNTSQVRHLGSLLSDKDAAHFSAGIKGRKWSQITAFAAQIKQDSSEVLEWCAGKGHLGRLIAKIHSRPVVSLEWQQGLCDEGIKFAEKWHLPQKFICADAFAPQQSKLKREQQAVALHACGDLHVRLLRLASQANTRSIIISPCCYHLIQAEQYQGMSEVVLDSELVLSRHDLQVPLQHSTIANAKQVEYRHREIVWRLGFDSLQREVNRSRRYLPIPSIKQSQLNEGFEAFCYWAAGKKSVELPVDLDVDLYLELGVQRQRLTRRIDLVAHLFRAILEHWLLLDRVCFLEEQDYSVKLTRFCSEAITPRNSLILAEKPAN</sequence>
<evidence type="ECO:0000259" key="1">
    <source>
        <dbReference type="Pfam" id="PF13679"/>
    </source>
</evidence>
<dbReference type="InterPro" id="IPR029063">
    <property type="entry name" value="SAM-dependent_MTases_sf"/>
</dbReference>
<evidence type="ECO:0000313" key="2">
    <source>
        <dbReference type="EMBL" id="EDP99937.1"/>
    </source>
</evidence>
<dbReference type="PANTHER" id="PTHR13369:SF0">
    <property type="entry name" value="GLUTATHIONE S-TRANSFERASE C-TERMINAL DOMAIN-CONTAINING PROTEIN"/>
    <property type="match status" value="1"/>
</dbReference>
<gene>
    <name evidence="2" type="ORF">KT99_05687</name>
</gene>
<organism evidence="2 3">
    <name type="scientific">Shewanella benthica KT99</name>
    <dbReference type="NCBI Taxonomy" id="314608"/>
    <lineage>
        <taxon>Bacteria</taxon>
        <taxon>Pseudomonadati</taxon>
        <taxon>Pseudomonadota</taxon>
        <taxon>Gammaproteobacteria</taxon>
        <taxon>Alteromonadales</taxon>
        <taxon>Shewanellaceae</taxon>
        <taxon>Shewanella</taxon>
    </lineage>
</organism>
<protein>
    <recommendedName>
        <fullName evidence="1">Methyltransferase domain-containing protein</fullName>
    </recommendedName>
</protein>
<dbReference type="SUPFAM" id="SSF53335">
    <property type="entry name" value="S-adenosyl-L-methionine-dependent methyltransferases"/>
    <property type="match status" value="1"/>
</dbReference>
<dbReference type="EMBL" id="ABIC01000029">
    <property type="protein sequence ID" value="EDP99937.1"/>
    <property type="molecule type" value="Genomic_DNA"/>
</dbReference>
<keyword evidence="3" id="KW-1185">Reference proteome</keyword>
<feature type="domain" description="Methyltransferase" evidence="1">
    <location>
        <begin position="144"/>
        <end position="267"/>
    </location>
</feature>
<dbReference type="STRING" id="314608.KT99_05687"/>
<comment type="caution">
    <text evidence="2">The sequence shown here is derived from an EMBL/GenBank/DDBJ whole genome shotgun (WGS) entry which is preliminary data.</text>
</comment>
<name>A9DFP1_9GAMM</name>
<dbReference type="PANTHER" id="PTHR13369">
    <property type="match status" value="1"/>
</dbReference>